<evidence type="ECO:0000313" key="10">
    <source>
        <dbReference type="Proteomes" id="UP000253495"/>
    </source>
</evidence>
<keyword evidence="10" id="KW-1185">Reference proteome</keyword>
<comment type="caution">
    <text evidence="9">The sequence shown here is derived from an EMBL/GenBank/DDBJ whole genome shotgun (WGS) entry which is preliminary data.</text>
</comment>
<keyword evidence="6 7" id="KW-0472">Membrane</keyword>
<evidence type="ECO:0000256" key="2">
    <source>
        <dbReference type="ARBA" id="ARBA00009425"/>
    </source>
</evidence>
<dbReference type="PANTHER" id="PTHR33932">
    <property type="entry name" value="NA(+)/H(+) ANTIPORTER SUBUNIT B"/>
    <property type="match status" value="1"/>
</dbReference>
<dbReference type="OrthoDB" id="5184677at2"/>
<comment type="similarity">
    <text evidence="2">Belongs to the CPA3 antiporters (TC 2.A.63) subunit B family.</text>
</comment>
<evidence type="ECO:0000256" key="5">
    <source>
        <dbReference type="ARBA" id="ARBA00022989"/>
    </source>
</evidence>
<name>A0A368VDE6_9ACTN</name>
<sequence length="139" mass="14620">MNTVISRIAARVIAPIAIGLGIWLFLRGHFSLGGGFLAAVVVGLAAVFRWVTIRARTIERIVDRGIVGLVGTGLLVMIGYGFAGFLWATGFLGAKTAHPHVPVLGTLSVPSTLLFELGIAVTVMAVVVAVIQELGRDEE</sequence>
<organism evidence="9 10">
    <name type="scientific">Halopolyspora algeriensis</name>
    <dbReference type="NCBI Taxonomy" id="1500506"/>
    <lineage>
        <taxon>Bacteria</taxon>
        <taxon>Bacillati</taxon>
        <taxon>Actinomycetota</taxon>
        <taxon>Actinomycetes</taxon>
        <taxon>Actinomycetes incertae sedis</taxon>
        <taxon>Halopolyspora</taxon>
    </lineage>
</organism>
<reference evidence="9 10" key="1">
    <citation type="submission" date="2018-07" db="EMBL/GenBank/DDBJ databases">
        <title>Genomic Encyclopedia of Type Strains, Phase III (KMG-III): the genomes of soil and plant-associated and newly described type strains.</title>
        <authorList>
            <person name="Whitman W."/>
        </authorList>
    </citation>
    <scope>NUCLEOTIDE SEQUENCE [LARGE SCALE GENOMIC DNA]</scope>
    <source>
        <strain evidence="9 10">CECT 8575</strain>
    </source>
</reference>
<protein>
    <submittedName>
        <fullName evidence="9">Multisubunit sodium/proton antiporter MrpB subunit</fullName>
    </submittedName>
</protein>
<evidence type="ECO:0000256" key="7">
    <source>
        <dbReference type="SAM" id="Phobius"/>
    </source>
</evidence>
<keyword evidence="3" id="KW-1003">Cell membrane</keyword>
<dbReference type="EMBL" id="QPJC01000018">
    <property type="protein sequence ID" value="RCW39126.1"/>
    <property type="molecule type" value="Genomic_DNA"/>
</dbReference>
<dbReference type="Proteomes" id="UP000253495">
    <property type="component" value="Unassembled WGS sequence"/>
</dbReference>
<accession>A0A368VDE6</accession>
<evidence type="ECO:0000256" key="1">
    <source>
        <dbReference type="ARBA" id="ARBA00004651"/>
    </source>
</evidence>
<feature type="transmembrane region" description="Helical" evidence="7">
    <location>
        <begin position="12"/>
        <end position="30"/>
    </location>
</feature>
<dbReference type="AlphaFoldDB" id="A0A368VDE6"/>
<evidence type="ECO:0000256" key="6">
    <source>
        <dbReference type="ARBA" id="ARBA00023136"/>
    </source>
</evidence>
<keyword evidence="5 7" id="KW-1133">Transmembrane helix</keyword>
<dbReference type="GO" id="GO:0005886">
    <property type="term" value="C:plasma membrane"/>
    <property type="evidence" value="ECO:0007669"/>
    <property type="project" value="UniProtKB-SubCell"/>
</dbReference>
<proteinExistence type="inferred from homology"/>
<evidence type="ECO:0000256" key="3">
    <source>
        <dbReference type="ARBA" id="ARBA00022475"/>
    </source>
</evidence>
<feature type="transmembrane region" description="Helical" evidence="7">
    <location>
        <begin position="36"/>
        <end position="53"/>
    </location>
</feature>
<dbReference type="RefSeq" id="WP_114454893.1">
    <property type="nucleotide sequence ID" value="NZ_QPJC01000018.1"/>
</dbReference>
<dbReference type="InterPro" id="IPR050622">
    <property type="entry name" value="CPA3_antiporter_subunitB"/>
</dbReference>
<dbReference type="PANTHER" id="PTHR33932:SF4">
    <property type="entry name" value="NA(+)_H(+) ANTIPORTER SUBUNIT B"/>
    <property type="match status" value="1"/>
</dbReference>
<evidence type="ECO:0000259" key="8">
    <source>
        <dbReference type="Pfam" id="PF04039"/>
    </source>
</evidence>
<comment type="subcellular location">
    <subcellularLocation>
        <location evidence="1">Cell membrane</location>
        <topology evidence="1">Multi-pass membrane protein</topology>
    </subcellularLocation>
</comment>
<feature type="transmembrane region" description="Helical" evidence="7">
    <location>
        <begin position="107"/>
        <end position="131"/>
    </location>
</feature>
<feature type="transmembrane region" description="Helical" evidence="7">
    <location>
        <begin position="65"/>
        <end position="87"/>
    </location>
</feature>
<dbReference type="Pfam" id="PF04039">
    <property type="entry name" value="MnhB"/>
    <property type="match status" value="1"/>
</dbReference>
<feature type="domain" description="Na+/H+ antiporter MnhB subunit-related protein" evidence="8">
    <location>
        <begin position="5"/>
        <end position="128"/>
    </location>
</feature>
<keyword evidence="4 7" id="KW-0812">Transmembrane</keyword>
<evidence type="ECO:0000313" key="9">
    <source>
        <dbReference type="EMBL" id="RCW39126.1"/>
    </source>
</evidence>
<dbReference type="InterPro" id="IPR007182">
    <property type="entry name" value="MnhB"/>
</dbReference>
<evidence type="ECO:0000256" key="4">
    <source>
        <dbReference type="ARBA" id="ARBA00022692"/>
    </source>
</evidence>
<gene>
    <name evidence="9" type="ORF">DFQ14_11818</name>
</gene>